<feature type="compositionally biased region" description="Basic and acidic residues" evidence="1">
    <location>
        <begin position="504"/>
        <end position="513"/>
    </location>
</feature>
<reference evidence="3" key="3">
    <citation type="submission" date="2025-09" db="UniProtKB">
        <authorList>
            <consortium name="Ensembl"/>
        </authorList>
    </citation>
    <scope>IDENTIFICATION</scope>
</reference>
<evidence type="ECO:0000259" key="2">
    <source>
        <dbReference type="Pfam" id="PF15363"/>
    </source>
</evidence>
<feature type="compositionally biased region" description="Acidic residues" evidence="1">
    <location>
        <begin position="534"/>
        <end position="549"/>
    </location>
</feature>
<accession>A0A665W9Z7</accession>
<feature type="compositionally biased region" description="Polar residues" evidence="1">
    <location>
        <begin position="333"/>
        <end position="353"/>
    </location>
</feature>
<protein>
    <submittedName>
        <fullName evidence="3">Si:ch73-389b16.2</fullName>
    </submittedName>
</protein>
<feature type="region of interest" description="Disordered" evidence="1">
    <location>
        <begin position="1"/>
        <end position="20"/>
    </location>
</feature>
<reference evidence="3" key="1">
    <citation type="submission" date="2021-04" db="EMBL/GenBank/DDBJ databases">
        <authorList>
            <consortium name="Wellcome Sanger Institute Data Sharing"/>
        </authorList>
    </citation>
    <scope>NUCLEOTIDE SEQUENCE [LARGE SCALE GENOMIC DNA]</scope>
</reference>
<dbReference type="Ensembl" id="ENSENLT00000041936.1">
    <property type="protein sequence ID" value="ENSENLP00000040894.1"/>
    <property type="gene ID" value="ENSENLG00000017534.1"/>
</dbReference>
<sequence length="930" mass="102255">MEEDSLLEQRGRKQEEHQPFRQEISTLRGRLWTFLLQTFYAVRHTQGWETLSSKHKERILADAIDKGDNRRLGKKPLLTSSQVIYSPNSFFYMKSYHGIKNKKLVCWQTLHAMFGSVFDLVSKHGSTMKKPASTRKEDSKEGLKSLTTHKAGTETPKKIAQAVSATGTSAKSSAKPIKPASSAPSKQSSVVAAKSEPKSKSTAELSTEKASPKSGGTSKSSTATTTKKSGTKEKEAVSSKDPDCKAQPPPTENTLNDAVHKDSIALAPSDPPATKLKQPTSQGEGGLLSLQLDQSPSQDLQTTEMQPGKADSTGEEASATPAANNVPHVKSAHANTCEQTEGSKGKQSPSSVNPAHVSVGQVDGAISPNSQRDIEVPIDTPCSMGSTHTPIEDSWSGIHHQVSPESETGSTHTTSSDDIKPRSEDYDAGGSQDDDCSNDRGVSKCGTMRCHDFLGRSSSDTSTPEELKMYEGGAGLRVEVRLRGREAETTSEEEGVRQRPRSWLQRDDAHEEEEHSEVEATVTIKSVPDHQLFSEEEDDNEEETEDDRSEVEVIQGQAPLPPTEPSPHFQGIVNLAFDDDAVDHDNEQPDYQQMSNFRRSVLLSVDECEELGSEEGGVQTPPQQPSNALTPCDVFESDSAALQSNCGPPNDQQNHLLGHLDDTQSKKHKKLGDEQEEKASVFLTEIQEPVQEESNHIQVDTDTRDLPPQERPCHLDLRHTEHYNGGLCKNHTNASESKKADLHLDLNEPQLTGDSPVHAAQSPAGDNACDRLDQTCKHDRRPSKALSPIYEMDVGEAFEHCLDKDRNVRLQAEEEKQSGEDEKSSYFAERDWSLLRQLLSDHESSLGIINPVPEELNLAQYLIKQTLSLSRDCLDSQAFLSPEKETFKRWAELISPMEDSSTSITVTSFSPEDAASPQGEWTIVELETHH</sequence>
<dbReference type="AlphaFoldDB" id="A0A665W9Z7"/>
<feature type="compositionally biased region" description="Low complexity" evidence="1">
    <location>
        <begin position="287"/>
        <end position="301"/>
    </location>
</feature>
<feature type="region of interest" description="Disordered" evidence="1">
    <location>
        <begin position="127"/>
        <end position="570"/>
    </location>
</feature>
<dbReference type="Proteomes" id="UP000472264">
    <property type="component" value="Chromosome 4"/>
</dbReference>
<feature type="compositionally biased region" description="Low complexity" evidence="1">
    <location>
        <begin position="212"/>
        <end position="228"/>
    </location>
</feature>
<feature type="compositionally biased region" description="Low complexity" evidence="1">
    <location>
        <begin position="403"/>
        <end position="414"/>
    </location>
</feature>
<evidence type="ECO:0000313" key="4">
    <source>
        <dbReference type="Proteomes" id="UP000472264"/>
    </source>
</evidence>
<proteinExistence type="predicted"/>
<feature type="region of interest" description="Disordered" evidence="1">
    <location>
        <begin position="610"/>
        <end position="633"/>
    </location>
</feature>
<feature type="compositionally biased region" description="Basic and acidic residues" evidence="1">
    <location>
        <begin position="415"/>
        <end position="425"/>
    </location>
</feature>
<feature type="compositionally biased region" description="Low complexity" evidence="1">
    <location>
        <begin position="162"/>
        <end position="194"/>
    </location>
</feature>
<keyword evidence="4" id="KW-1185">Reference proteome</keyword>
<evidence type="ECO:0000256" key="1">
    <source>
        <dbReference type="SAM" id="MobiDB-lite"/>
    </source>
</evidence>
<feature type="compositionally biased region" description="Basic and acidic residues" evidence="1">
    <location>
        <begin position="134"/>
        <end position="143"/>
    </location>
</feature>
<dbReference type="PANTHER" id="PTHR22427:SF2">
    <property type="entry name" value="BTB_POZ DOMAIN-CONTAINING PROTEIN 8"/>
    <property type="match status" value="1"/>
</dbReference>
<dbReference type="Pfam" id="PF15363">
    <property type="entry name" value="BTBD8_C"/>
    <property type="match status" value="1"/>
</dbReference>
<feature type="compositionally biased region" description="Basic and acidic residues" evidence="1">
    <location>
        <begin position="230"/>
        <end position="244"/>
    </location>
</feature>
<dbReference type="InterPro" id="IPR027907">
    <property type="entry name" value="BTBD8_C"/>
</dbReference>
<reference evidence="3" key="2">
    <citation type="submission" date="2025-08" db="UniProtKB">
        <authorList>
            <consortium name="Ensembl"/>
        </authorList>
    </citation>
    <scope>IDENTIFICATION</scope>
</reference>
<gene>
    <name evidence="3" type="primary">btbd8</name>
</gene>
<feature type="compositionally biased region" description="Basic and acidic residues" evidence="1">
    <location>
        <begin position="478"/>
        <end position="488"/>
    </location>
</feature>
<feature type="region of interest" description="Disordered" evidence="1">
    <location>
        <begin position="747"/>
        <end position="768"/>
    </location>
</feature>
<dbReference type="PANTHER" id="PTHR22427">
    <property type="entry name" value="GH15728P"/>
    <property type="match status" value="1"/>
</dbReference>
<evidence type="ECO:0000313" key="3">
    <source>
        <dbReference type="Ensembl" id="ENSENLP00000040894.1"/>
    </source>
</evidence>
<feature type="compositionally biased region" description="Basic and acidic residues" evidence="1">
    <location>
        <begin position="195"/>
        <end position="211"/>
    </location>
</feature>
<organism evidence="3 4">
    <name type="scientific">Echeneis naucrates</name>
    <name type="common">Live sharksucker</name>
    <dbReference type="NCBI Taxonomy" id="173247"/>
    <lineage>
        <taxon>Eukaryota</taxon>
        <taxon>Metazoa</taxon>
        <taxon>Chordata</taxon>
        <taxon>Craniata</taxon>
        <taxon>Vertebrata</taxon>
        <taxon>Euteleostomi</taxon>
        <taxon>Actinopterygii</taxon>
        <taxon>Neopterygii</taxon>
        <taxon>Teleostei</taxon>
        <taxon>Neoteleostei</taxon>
        <taxon>Acanthomorphata</taxon>
        <taxon>Carangaria</taxon>
        <taxon>Carangiformes</taxon>
        <taxon>Echeneidae</taxon>
        <taxon>Echeneis</taxon>
    </lineage>
</organism>
<feature type="compositionally biased region" description="Basic and acidic residues" evidence="1">
    <location>
        <begin position="7"/>
        <end position="20"/>
    </location>
</feature>
<feature type="domain" description="BTB/POZ" evidence="2">
    <location>
        <begin position="885"/>
        <end position="930"/>
    </location>
</feature>
<name>A0A665W9Z7_ECHNA</name>